<comment type="caution">
    <text evidence="3">The sequence shown here is derived from an EMBL/GenBank/DDBJ whole genome shotgun (WGS) entry which is preliminary data.</text>
</comment>
<dbReference type="AlphaFoldDB" id="A0AAN7YTM3"/>
<feature type="compositionally biased region" description="Basic and acidic residues" evidence="1">
    <location>
        <begin position="1"/>
        <end position="18"/>
    </location>
</feature>
<sequence length="82" mass="9479">MTRGNQREIDRKRAEARSKKGPQKGMNDSLQRKEKDLEEIKKKQQVFEEKKAKEEEDARLAKIAEIEAKRAAQQLKGATQKA</sequence>
<dbReference type="Pfam" id="PF04419">
    <property type="entry name" value="SERF-like_N"/>
    <property type="match status" value="1"/>
</dbReference>
<proteinExistence type="predicted"/>
<dbReference type="EMBL" id="JAVFKY010000001">
    <property type="protein sequence ID" value="KAK5584689.1"/>
    <property type="molecule type" value="Genomic_DNA"/>
</dbReference>
<evidence type="ECO:0000259" key="2">
    <source>
        <dbReference type="Pfam" id="PF04419"/>
    </source>
</evidence>
<keyword evidence="4" id="KW-1185">Reference proteome</keyword>
<dbReference type="Proteomes" id="UP001344447">
    <property type="component" value="Unassembled WGS sequence"/>
</dbReference>
<evidence type="ECO:0000313" key="3">
    <source>
        <dbReference type="EMBL" id="KAK5584689.1"/>
    </source>
</evidence>
<feature type="domain" description="Small EDRK-rich factor-like N-terminal" evidence="2">
    <location>
        <begin position="1"/>
        <end position="27"/>
    </location>
</feature>
<accession>A0AAN7YTM3</accession>
<feature type="region of interest" description="Disordered" evidence="1">
    <location>
        <begin position="1"/>
        <end position="34"/>
    </location>
</feature>
<dbReference type="InterPro" id="IPR007513">
    <property type="entry name" value="SERF-like_N"/>
</dbReference>
<reference evidence="3 4" key="1">
    <citation type="submission" date="2023-11" db="EMBL/GenBank/DDBJ databases">
        <title>Dfirmibasis_genome.</title>
        <authorList>
            <person name="Edelbroek B."/>
            <person name="Kjellin J."/>
            <person name="Jerlstrom-Hultqvist J."/>
            <person name="Soderbom F."/>
        </authorList>
    </citation>
    <scope>NUCLEOTIDE SEQUENCE [LARGE SCALE GENOMIC DNA]</scope>
    <source>
        <strain evidence="3 4">TNS-C-14</strain>
    </source>
</reference>
<organism evidence="3 4">
    <name type="scientific">Dictyostelium firmibasis</name>
    <dbReference type="NCBI Taxonomy" id="79012"/>
    <lineage>
        <taxon>Eukaryota</taxon>
        <taxon>Amoebozoa</taxon>
        <taxon>Evosea</taxon>
        <taxon>Eumycetozoa</taxon>
        <taxon>Dictyostelia</taxon>
        <taxon>Dictyosteliales</taxon>
        <taxon>Dictyosteliaceae</taxon>
        <taxon>Dictyostelium</taxon>
    </lineage>
</organism>
<name>A0AAN7YTM3_9MYCE</name>
<evidence type="ECO:0000313" key="4">
    <source>
        <dbReference type="Proteomes" id="UP001344447"/>
    </source>
</evidence>
<gene>
    <name evidence="3" type="ORF">RB653_006305</name>
</gene>
<evidence type="ECO:0000256" key="1">
    <source>
        <dbReference type="SAM" id="MobiDB-lite"/>
    </source>
</evidence>
<protein>
    <recommendedName>
        <fullName evidence="2">Small EDRK-rich factor-like N-terminal domain-containing protein</fullName>
    </recommendedName>
</protein>